<accession>A0A4R6QGC0</accession>
<evidence type="ECO:0000313" key="4">
    <source>
        <dbReference type="Proteomes" id="UP000295361"/>
    </source>
</evidence>
<dbReference type="Gene3D" id="3.40.50.620">
    <property type="entry name" value="HUPs"/>
    <property type="match status" value="2"/>
</dbReference>
<reference evidence="3 4" key="1">
    <citation type="submission" date="2019-03" db="EMBL/GenBank/DDBJ databases">
        <title>Genomic Encyclopedia of Type Strains, Phase IV (KMG-IV): sequencing the most valuable type-strain genomes for metagenomic binning, comparative biology and taxonomic classification.</title>
        <authorList>
            <person name="Goeker M."/>
        </authorList>
    </citation>
    <scope>NUCLEOTIDE SEQUENCE [LARGE SCALE GENOMIC DNA]</scope>
    <source>
        <strain evidence="3 4">DSM 16998</strain>
    </source>
</reference>
<comment type="caution">
    <text evidence="3">The sequence shown here is derived from an EMBL/GenBank/DDBJ whole genome shotgun (WGS) entry which is preliminary data.</text>
</comment>
<sequence length="301" mass="31528">MRILMPVDVSEYSKAAVAFVASRTTLLKNPTEVALINLQCKVPARAARALGKDVVQSYHAAEAAKALNAAAAALKRAGANATTRYVVGTVADDLASIVANDRADLIVMGSHGDTGLKKLLLGSVASTVAVACTKPLLILRGAAIPKRDSLKIGIALDGSPYGIAAARFVAEHRDLFGASPLVTLIHVVPDLTKITVPGWIEREVPTGIKPEQVEAMQKAAFENVFKPAHDLLARAGITATEMRLVGQAPSDAIAAQATKSRLDLLAMGSIGFGASRHTVMGSVATRVASRCRTALLLVREK</sequence>
<dbReference type="InterPro" id="IPR006016">
    <property type="entry name" value="UspA"/>
</dbReference>
<feature type="domain" description="UspA" evidence="2">
    <location>
        <begin position="2"/>
        <end position="140"/>
    </location>
</feature>
<dbReference type="EMBL" id="SNXS01000009">
    <property type="protein sequence ID" value="TDP62076.1"/>
    <property type="molecule type" value="Genomic_DNA"/>
</dbReference>
<dbReference type="PANTHER" id="PTHR31964:SF113">
    <property type="entry name" value="USPA DOMAIN-CONTAINING PROTEIN"/>
    <property type="match status" value="1"/>
</dbReference>
<dbReference type="InParanoid" id="A0A4R6QGC0"/>
<keyword evidence="4" id="KW-1185">Reference proteome</keyword>
<dbReference type="CDD" id="cd00293">
    <property type="entry name" value="USP-like"/>
    <property type="match status" value="2"/>
</dbReference>
<dbReference type="Proteomes" id="UP000295361">
    <property type="component" value="Unassembled WGS sequence"/>
</dbReference>
<protein>
    <submittedName>
        <fullName evidence="3">Nucleotide-binding universal stress UspA family protein</fullName>
    </submittedName>
</protein>
<feature type="domain" description="UspA" evidence="2">
    <location>
        <begin position="151"/>
        <end position="299"/>
    </location>
</feature>
<dbReference type="PANTHER" id="PTHR31964">
    <property type="entry name" value="ADENINE NUCLEOTIDE ALPHA HYDROLASES-LIKE SUPERFAMILY PROTEIN"/>
    <property type="match status" value="1"/>
</dbReference>
<name>A0A4R6QGC0_9BURK</name>
<dbReference type="InterPro" id="IPR014729">
    <property type="entry name" value="Rossmann-like_a/b/a_fold"/>
</dbReference>
<evidence type="ECO:0000313" key="3">
    <source>
        <dbReference type="EMBL" id="TDP62076.1"/>
    </source>
</evidence>
<organism evidence="3 4">
    <name type="scientific">Roseateles toxinivorans</name>
    <dbReference type="NCBI Taxonomy" id="270368"/>
    <lineage>
        <taxon>Bacteria</taxon>
        <taxon>Pseudomonadati</taxon>
        <taxon>Pseudomonadota</taxon>
        <taxon>Betaproteobacteria</taxon>
        <taxon>Burkholderiales</taxon>
        <taxon>Sphaerotilaceae</taxon>
        <taxon>Roseateles</taxon>
    </lineage>
</organism>
<dbReference type="Pfam" id="PF00582">
    <property type="entry name" value="Usp"/>
    <property type="match status" value="2"/>
</dbReference>
<dbReference type="PRINTS" id="PR01438">
    <property type="entry name" value="UNVRSLSTRESS"/>
</dbReference>
<proteinExistence type="inferred from homology"/>
<comment type="similarity">
    <text evidence="1">Belongs to the universal stress protein A family.</text>
</comment>
<dbReference type="AlphaFoldDB" id="A0A4R6QGC0"/>
<dbReference type="OrthoDB" id="5512223at2"/>
<dbReference type="InterPro" id="IPR006015">
    <property type="entry name" value="Universal_stress_UspA"/>
</dbReference>
<dbReference type="SUPFAM" id="SSF52402">
    <property type="entry name" value="Adenine nucleotide alpha hydrolases-like"/>
    <property type="match status" value="2"/>
</dbReference>
<evidence type="ECO:0000256" key="1">
    <source>
        <dbReference type="ARBA" id="ARBA00008791"/>
    </source>
</evidence>
<gene>
    <name evidence="3" type="ORF">DES47_10956</name>
</gene>
<evidence type="ECO:0000259" key="2">
    <source>
        <dbReference type="Pfam" id="PF00582"/>
    </source>
</evidence>